<proteinExistence type="inferred from homology"/>
<dbReference type="RefSeq" id="WP_202652766.1">
    <property type="nucleotide sequence ID" value="NZ_JAESWB010000034.1"/>
</dbReference>
<feature type="domain" description="Type I restriction modification DNA specificity" evidence="5">
    <location>
        <begin position="195"/>
        <end position="377"/>
    </location>
</feature>
<dbReference type="EMBL" id="JAESWB010000034">
    <property type="protein sequence ID" value="MBL4951468.1"/>
    <property type="molecule type" value="Genomic_DNA"/>
</dbReference>
<keyword evidence="4" id="KW-0175">Coiled coil</keyword>
<dbReference type="Pfam" id="PF01420">
    <property type="entry name" value="Methylase_S"/>
    <property type="match status" value="2"/>
</dbReference>
<feature type="non-terminal residue" evidence="6">
    <location>
        <position position="1"/>
    </location>
</feature>
<keyword evidence="6" id="KW-0255">Endonuclease</keyword>
<dbReference type="PANTHER" id="PTHR30408">
    <property type="entry name" value="TYPE-1 RESTRICTION ENZYME ECOKI SPECIFICITY PROTEIN"/>
    <property type="match status" value="1"/>
</dbReference>
<dbReference type="InterPro" id="IPR044946">
    <property type="entry name" value="Restrct_endonuc_typeI_TRD_sf"/>
</dbReference>
<comment type="caution">
    <text evidence="6">The sequence shown here is derived from an EMBL/GenBank/DDBJ whole genome shotgun (WGS) entry which is preliminary data.</text>
</comment>
<feature type="domain" description="Type I restriction modification DNA specificity" evidence="5">
    <location>
        <begin position="1"/>
        <end position="173"/>
    </location>
</feature>
<name>A0ABS1TJV7_9BACI</name>
<dbReference type="PANTHER" id="PTHR30408:SF12">
    <property type="entry name" value="TYPE I RESTRICTION ENZYME MJAVIII SPECIFICITY SUBUNIT"/>
    <property type="match status" value="1"/>
</dbReference>
<keyword evidence="6" id="KW-0378">Hydrolase</keyword>
<reference evidence="6 7" key="1">
    <citation type="submission" date="2021-01" db="EMBL/GenBank/DDBJ databases">
        <title>Genome public.</title>
        <authorList>
            <person name="Liu C."/>
            <person name="Sun Q."/>
        </authorList>
    </citation>
    <scope>NUCLEOTIDE SEQUENCE [LARGE SCALE GENOMIC DNA]</scope>
    <source>
        <strain evidence="6 7">YIM B02564</strain>
    </source>
</reference>
<keyword evidence="2" id="KW-0680">Restriction system</keyword>
<gene>
    <name evidence="6" type="ORF">JK635_04330</name>
</gene>
<dbReference type="GO" id="GO:0004519">
    <property type="term" value="F:endonuclease activity"/>
    <property type="evidence" value="ECO:0007669"/>
    <property type="project" value="UniProtKB-KW"/>
</dbReference>
<evidence type="ECO:0000256" key="3">
    <source>
        <dbReference type="ARBA" id="ARBA00023125"/>
    </source>
</evidence>
<dbReference type="SUPFAM" id="SSF116734">
    <property type="entry name" value="DNA methylase specificity domain"/>
    <property type="match status" value="2"/>
</dbReference>
<evidence type="ECO:0000313" key="6">
    <source>
        <dbReference type="EMBL" id="MBL4951468.1"/>
    </source>
</evidence>
<dbReference type="Gene3D" id="3.90.220.20">
    <property type="entry name" value="DNA methylase specificity domains"/>
    <property type="match status" value="2"/>
</dbReference>
<dbReference type="InterPro" id="IPR000055">
    <property type="entry name" value="Restrct_endonuc_typeI_TRD"/>
</dbReference>
<feature type="coiled-coil region" evidence="4">
    <location>
        <begin position="359"/>
        <end position="386"/>
    </location>
</feature>
<keyword evidence="3" id="KW-0238">DNA-binding</keyword>
<organism evidence="6 7">
    <name type="scientific">Neobacillus paridis</name>
    <dbReference type="NCBI Taxonomy" id="2803862"/>
    <lineage>
        <taxon>Bacteria</taxon>
        <taxon>Bacillati</taxon>
        <taxon>Bacillota</taxon>
        <taxon>Bacilli</taxon>
        <taxon>Bacillales</taxon>
        <taxon>Bacillaceae</taxon>
        <taxon>Neobacillus</taxon>
    </lineage>
</organism>
<evidence type="ECO:0000256" key="1">
    <source>
        <dbReference type="ARBA" id="ARBA00010923"/>
    </source>
</evidence>
<comment type="similarity">
    <text evidence="1">Belongs to the type-I restriction system S methylase family.</text>
</comment>
<sequence>WEQRKLGEVFEQTSEYINPMEANLELFSLTVEKGLTQKTDRYNRSFLVKKEDKFKKVNPNDFVYNPMNMTLGAVGFNELGYSVAISGYYITMKTTANWNNQFFRIWLSSPQAIHLYKLYATGSLIEKQRVQFPNLSQIKMWVPSLEEQKKVGNFFKQLDETIALYQERCEKLNKIKRAYLDLIFSQKIRFSSFSEEWELRNLDSLVERIKSYSLSRDVETSEYTGYKYIHYGDIHTKVADIIDESSNLPNIKAGNYELLEKGDVVLADASEDYQGIATPAVITIDTPYKLVAGLHTIALRPRQVDSFFLYYLINSSIFRRYGYKTGTGMKVFGISVKNLLKFESLIPPLEDQIKIGKFFKKLDENIDLHEKKLMKLNELKKAYLQKMFV</sequence>
<evidence type="ECO:0000256" key="2">
    <source>
        <dbReference type="ARBA" id="ARBA00022747"/>
    </source>
</evidence>
<protein>
    <submittedName>
        <fullName evidence="6">Restriction endonuclease subunit S</fullName>
    </submittedName>
</protein>
<dbReference type="CDD" id="cd16961">
    <property type="entry name" value="RMtype1_S_TRD-CR_like"/>
    <property type="match status" value="1"/>
</dbReference>
<dbReference type="InterPro" id="IPR052021">
    <property type="entry name" value="Type-I_RS_S_subunit"/>
</dbReference>
<evidence type="ECO:0000256" key="4">
    <source>
        <dbReference type="SAM" id="Coils"/>
    </source>
</evidence>
<evidence type="ECO:0000313" key="7">
    <source>
        <dbReference type="Proteomes" id="UP000623967"/>
    </source>
</evidence>
<keyword evidence="7" id="KW-1185">Reference proteome</keyword>
<accession>A0ABS1TJV7</accession>
<dbReference type="Proteomes" id="UP000623967">
    <property type="component" value="Unassembled WGS sequence"/>
</dbReference>
<evidence type="ECO:0000259" key="5">
    <source>
        <dbReference type="Pfam" id="PF01420"/>
    </source>
</evidence>
<keyword evidence="6" id="KW-0540">Nuclease</keyword>